<evidence type="ECO:0000256" key="4">
    <source>
        <dbReference type="ARBA" id="ARBA00022771"/>
    </source>
</evidence>
<comment type="caution">
    <text evidence="15">The sequence shown here is derived from an EMBL/GenBank/DDBJ whole genome shotgun (WGS) entry which is preliminary data.</text>
</comment>
<dbReference type="InterPro" id="IPR006612">
    <property type="entry name" value="THAP_Znf"/>
</dbReference>
<keyword evidence="3" id="KW-0479">Metal-binding</keyword>
<reference evidence="15 16" key="1">
    <citation type="journal article" date="2019" name="Sci. Rep.">
        <title>Orb-weaving spider Araneus ventricosus genome elucidates the spidroin gene catalogue.</title>
        <authorList>
            <person name="Kono N."/>
            <person name="Nakamura H."/>
            <person name="Ohtoshi R."/>
            <person name="Moran D.A.P."/>
            <person name="Shinohara A."/>
            <person name="Yoshida Y."/>
            <person name="Fujiwara M."/>
            <person name="Mori M."/>
            <person name="Tomita M."/>
            <person name="Arakawa K."/>
        </authorList>
    </citation>
    <scope>NUCLEOTIDE SEQUENCE [LARGE SCALE GENOMIC DNA]</scope>
</reference>
<keyword evidence="13" id="KW-1133">Transmembrane helix</keyword>
<keyword evidence="4 12" id="KW-0863">Zinc-finger</keyword>
<proteinExistence type="inferred from homology"/>
<feature type="domain" description="THAP-type" evidence="14">
    <location>
        <begin position="1"/>
        <end position="95"/>
    </location>
</feature>
<accession>A0A4Y2PER3</accession>
<name>A0A4Y2PER3_ARAVE</name>
<dbReference type="Proteomes" id="UP000499080">
    <property type="component" value="Unassembled WGS sequence"/>
</dbReference>
<evidence type="ECO:0000256" key="1">
    <source>
        <dbReference type="ARBA" id="ARBA00004642"/>
    </source>
</evidence>
<dbReference type="GO" id="GO:0008270">
    <property type="term" value="F:zinc ion binding"/>
    <property type="evidence" value="ECO:0007669"/>
    <property type="project" value="UniProtKB-KW"/>
</dbReference>
<dbReference type="GO" id="GO:0043565">
    <property type="term" value="F:sequence-specific DNA binding"/>
    <property type="evidence" value="ECO:0007669"/>
    <property type="project" value="InterPro"/>
</dbReference>
<dbReference type="OrthoDB" id="8948150at2759"/>
<keyword evidence="16" id="KW-1185">Reference proteome</keyword>
<feature type="transmembrane region" description="Helical" evidence="13">
    <location>
        <begin position="669"/>
        <end position="687"/>
    </location>
</feature>
<keyword evidence="8 12" id="KW-0238">DNA-binding</keyword>
<dbReference type="PROSITE" id="PS50950">
    <property type="entry name" value="ZF_THAP"/>
    <property type="match status" value="1"/>
</dbReference>
<keyword evidence="5" id="KW-0862">Zinc</keyword>
<dbReference type="PANTHER" id="PTHR46600:SF1">
    <property type="entry name" value="THAP DOMAIN-CONTAINING PROTEIN 1"/>
    <property type="match status" value="1"/>
</dbReference>
<dbReference type="SMART" id="SM00980">
    <property type="entry name" value="THAP"/>
    <property type="match status" value="1"/>
</dbReference>
<evidence type="ECO:0000256" key="9">
    <source>
        <dbReference type="ARBA" id="ARBA00023163"/>
    </source>
</evidence>
<comment type="similarity">
    <text evidence="2">Belongs to the THAP1 family.</text>
</comment>
<protein>
    <recommendedName>
        <fullName evidence="14">THAP-type domain-containing protein</fullName>
    </recommendedName>
</protein>
<evidence type="ECO:0000256" key="2">
    <source>
        <dbReference type="ARBA" id="ARBA00006177"/>
    </source>
</evidence>
<comment type="subcellular location">
    <subcellularLocation>
        <location evidence="1">Nucleus</location>
        <location evidence="1">Nucleoplasm</location>
    </subcellularLocation>
</comment>
<evidence type="ECO:0000256" key="8">
    <source>
        <dbReference type="ARBA" id="ARBA00023125"/>
    </source>
</evidence>
<evidence type="ECO:0000256" key="5">
    <source>
        <dbReference type="ARBA" id="ARBA00022833"/>
    </source>
</evidence>
<keyword evidence="11" id="KW-0131">Cell cycle</keyword>
<evidence type="ECO:0000256" key="13">
    <source>
        <dbReference type="SAM" id="Phobius"/>
    </source>
</evidence>
<keyword evidence="13" id="KW-0472">Membrane</keyword>
<keyword evidence="7" id="KW-0175">Coiled coil</keyword>
<keyword evidence="9" id="KW-0804">Transcription</keyword>
<evidence type="ECO:0000313" key="15">
    <source>
        <dbReference type="EMBL" id="GBN49549.1"/>
    </source>
</evidence>
<evidence type="ECO:0000256" key="7">
    <source>
        <dbReference type="ARBA" id="ARBA00023054"/>
    </source>
</evidence>
<keyword evidence="13" id="KW-0812">Transmembrane</keyword>
<dbReference type="AlphaFoldDB" id="A0A4Y2PER3"/>
<dbReference type="GO" id="GO:0005654">
    <property type="term" value="C:nucleoplasm"/>
    <property type="evidence" value="ECO:0007669"/>
    <property type="project" value="UniProtKB-SubCell"/>
</dbReference>
<dbReference type="EMBL" id="BGPR01011093">
    <property type="protein sequence ID" value="GBN49549.1"/>
    <property type="molecule type" value="Genomic_DNA"/>
</dbReference>
<gene>
    <name evidence="15" type="ORF">AVEN_64732_1</name>
</gene>
<dbReference type="SUPFAM" id="SSF57716">
    <property type="entry name" value="Glucocorticoid receptor-like (DNA-binding domain)"/>
    <property type="match status" value="1"/>
</dbReference>
<evidence type="ECO:0000259" key="14">
    <source>
        <dbReference type="PROSITE" id="PS50950"/>
    </source>
</evidence>
<dbReference type="Pfam" id="PF05485">
    <property type="entry name" value="THAP"/>
    <property type="match status" value="1"/>
</dbReference>
<evidence type="ECO:0000256" key="11">
    <source>
        <dbReference type="ARBA" id="ARBA00023306"/>
    </source>
</evidence>
<evidence type="ECO:0000256" key="3">
    <source>
        <dbReference type="ARBA" id="ARBA00022723"/>
    </source>
</evidence>
<keyword evidence="10" id="KW-0539">Nucleus</keyword>
<organism evidence="15 16">
    <name type="scientific">Araneus ventricosus</name>
    <name type="common">Orbweaver spider</name>
    <name type="synonym">Epeira ventricosa</name>
    <dbReference type="NCBI Taxonomy" id="182803"/>
    <lineage>
        <taxon>Eukaryota</taxon>
        <taxon>Metazoa</taxon>
        <taxon>Ecdysozoa</taxon>
        <taxon>Arthropoda</taxon>
        <taxon>Chelicerata</taxon>
        <taxon>Arachnida</taxon>
        <taxon>Araneae</taxon>
        <taxon>Araneomorphae</taxon>
        <taxon>Entelegynae</taxon>
        <taxon>Araneoidea</taxon>
        <taxon>Araneidae</taxon>
        <taxon>Araneus</taxon>
    </lineage>
</organism>
<evidence type="ECO:0000256" key="10">
    <source>
        <dbReference type="ARBA" id="ARBA00023242"/>
    </source>
</evidence>
<dbReference type="PANTHER" id="PTHR46600">
    <property type="entry name" value="THAP DOMAIN-CONTAINING"/>
    <property type="match status" value="1"/>
</dbReference>
<dbReference type="InterPro" id="IPR026516">
    <property type="entry name" value="THAP1/10"/>
</dbReference>
<evidence type="ECO:0000313" key="16">
    <source>
        <dbReference type="Proteomes" id="UP000499080"/>
    </source>
</evidence>
<sequence>MPNTCCVTNCRGNYDAENKVAVFSFSKVEELKLKCIHAIPRRDLVVTKNTKVCEKHFTDDDIERVSTFYKESTGETLIAKLKKPRLKEGATPKIFPHCPSYLSSTMVARDGPEVRKLNLEEQHLHKAIADSLLTKEQYDNKFSFQNFVEMHNCFSINEVPPFWSRIHKDNHVIFLSLVISECVPCITYAITLNDDLQLNISYKGQNLSKRKDTKLPIKFEGEENAVKTASFSILRKIYDIESSELLKFGIELTRKALWPTNLERQNVSLALKIFSSNLVKGLLELGEKHNLMHYGDTLKFLNIFCTWWDIANVKTVTKGKHKNNPMAEPITDSLNDIKKEFLKKFIAWLDKYEKMNSSNCRFSRETHSALSQTSQAFLSVTEYCCNNLNMYYLLLGKIQTDKLESRFGQYRSMSGDQYHISIRQLYETENKLRISRELKLISHTSGSFDIDLFDNSDQDENSVEIIDDFFQDIEISNSDIDKVADSLPVIAYLAGYCSHSAHKNVKCYKCRKKLLTDKEMDVDNFKLIKSCDRGGLLYPSKFVTNIVLHISIVTQKLISEKYELQFLKVQNQRNLVKKLVEKLLMSKDVWDFSVCSCGYIFEKVIAKIMKSATNTLRNNYCKIKNDKPKCSKTKKKQKLESLSESKNTSSLLEKKTKTKKIVISFTDRMFILYFIIILICFASAILVF</sequence>
<keyword evidence="6" id="KW-0805">Transcription regulation</keyword>
<evidence type="ECO:0000256" key="6">
    <source>
        <dbReference type="ARBA" id="ARBA00023015"/>
    </source>
</evidence>
<evidence type="ECO:0000256" key="12">
    <source>
        <dbReference type="PROSITE-ProRule" id="PRU00309"/>
    </source>
</evidence>